<evidence type="ECO:0000256" key="1">
    <source>
        <dbReference type="SAM" id="MobiDB-lite"/>
    </source>
</evidence>
<dbReference type="Proteomes" id="UP000708208">
    <property type="component" value="Unassembled WGS sequence"/>
</dbReference>
<feature type="region of interest" description="Disordered" evidence="1">
    <location>
        <begin position="156"/>
        <end position="269"/>
    </location>
</feature>
<sequence length="518" mass="57490">MSTEVTIGKKKSSRRIVAAKESLVLSFEAVAPLEFVIEDEEDDISFDLVRTGTEMSKERHSIDKLCHSIVDHFWETAWSVCAERFYFGTAPLSISLELRNTWLRILEAEWLDQDQPQMKFSPEVFQSDEPPPPLVIESPSTELFLNSRPLPHRLQVESSIGGSGEPLASIVSVPTKKKKKTKSKSKGKNDTGSNKSKVKPKSKKVIAAKKRSQRKPGGKNKSRGKSKPKSKKLLFKPEESKEPNVSAESEVEEETEQLLPECVPPPPPKPDLPWEVIFLNKQLFLEASNLSPSLSEEYKRLGEEPWCPSKSGGSTGVFRLANQSSCTMVPPSKMTSLKDDARVSTNELQADPVKLLEGGAGSVDVAINRSPQSAILIKKGEQLESTDEVKLEAMMSPVNVLERIDNLLAADSDHVVEILRPTEAERIKRDNSAVITYGTKNGSDRDQPRLNSLPGKRKSLNRRSLIPRPQQPKKQSAEKQRTKPTKPVTSQSVKSTAVKGVKEKVKPTKPTKLGPRQV</sequence>
<organism evidence="2 3">
    <name type="scientific">Allacma fusca</name>
    <dbReference type="NCBI Taxonomy" id="39272"/>
    <lineage>
        <taxon>Eukaryota</taxon>
        <taxon>Metazoa</taxon>
        <taxon>Ecdysozoa</taxon>
        <taxon>Arthropoda</taxon>
        <taxon>Hexapoda</taxon>
        <taxon>Collembola</taxon>
        <taxon>Symphypleona</taxon>
        <taxon>Sminthuridae</taxon>
        <taxon>Allacma</taxon>
    </lineage>
</organism>
<dbReference type="AlphaFoldDB" id="A0A8J2P1N1"/>
<proteinExistence type="predicted"/>
<evidence type="ECO:0000313" key="2">
    <source>
        <dbReference type="EMBL" id="CAG7727714.1"/>
    </source>
</evidence>
<accession>A0A8J2P1N1</accession>
<feature type="compositionally biased region" description="Basic residues" evidence="1">
    <location>
        <begin position="175"/>
        <end position="186"/>
    </location>
</feature>
<keyword evidence="3" id="KW-1185">Reference proteome</keyword>
<gene>
    <name evidence="2" type="ORF">AFUS01_LOCUS16544</name>
</gene>
<name>A0A8J2P1N1_9HEXA</name>
<reference evidence="2" key="1">
    <citation type="submission" date="2021-06" db="EMBL/GenBank/DDBJ databases">
        <authorList>
            <person name="Hodson N. C."/>
            <person name="Mongue J. A."/>
            <person name="Jaron S. K."/>
        </authorList>
    </citation>
    <scope>NUCLEOTIDE SEQUENCE</scope>
</reference>
<protein>
    <submittedName>
        <fullName evidence="2">Uncharacterized protein</fullName>
    </submittedName>
</protein>
<comment type="caution">
    <text evidence="2">The sequence shown here is derived from an EMBL/GenBank/DDBJ whole genome shotgun (WGS) entry which is preliminary data.</text>
</comment>
<dbReference type="OrthoDB" id="10689159at2759"/>
<dbReference type="EMBL" id="CAJVCH010152952">
    <property type="protein sequence ID" value="CAG7727714.1"/>
    <property type="molecule type" value="Genomic_DNA"/>
</dbReference>
<feature type="region of interest" description="Disordered" evidence="1">
    <location>
        <begin position="436"/>
        <end position="518"/>
    </location>
</feature>
<evidence type="ECO:0000313" key="3">
    <source>
        <dbReference type="Proteomes" id="UP000708208"/>
    </source>
</evidence>
<feature type="compositionally biased region" description="Basic residues" evidence="1">
    <location>
        <begin position="196"/>
        <end position="234"/>
    </location>
</feature>